<dbReference type="KEGG" id="nia:A8C56_09470"/>
<dbReference type="OrthoDB" id="517560at2"/>
<keyword evidence="1" id="KW-0472">Membrane</keyword>
<dbReference type="InterPro" id="IPR005183">
    <property type="entry name" value="DUF305_CopM-like"/>
</dbReference>
<protein>
    <submittedName>
        <fullName evidence="3">DUF305 domain-containing protein</fullName>
    </submittedName>
</protein>
<proteinExistence type="predicted"/>
<feature type="transmembrane region" description="Helical" evidence="1">
    <location>
        <begin position="40"/>
        <end position="59"/>
    </location>
</feature>
<feature type="transmembrane region" description="Helical" evidence="1">
    <location>
        <begin position="71"/>
        <end position="87"/>
    </location>
</feature>
<dbReference type="STRING" id="1176587.A8C56_09470"/>
<organism evidence="3 4">
    <name type="scientific">Niabella ginsenosidivorans</name>
    <dbReference type="NCBI Taxonomy" id="1176587"/>
    <lineage>
        <taxon>Bacteria</taxon>
        <taxon>Pseudomonadati</taxon>
        <taxon>Bacteroidota</taxon>
        <taxon>Chitinophagia</taxon>
        <taxon>Chitinophagales</taxon>
        <taxon>Chitinophagaceae</taxon>
        <taxon>Niabella</taxon>
    </lineage>
</organism>
<dbReference type="AlphaFoldDB" id="A0A1A9I296"/>
<keyword evidence="4" id="KW-1185">Reference proteome</keyword>
<gene>
    <name evidence="3" type="ORF">A8C56_09470</name>
</gene>
<sequence>MKHMSYRKFGIMMIISFFVMYLAMFVNMDQAEHYHTSLTRIYMALIMVAPMAIIMIGMMGSMYPNRRTNRAIIVTAIVVFIAALTALRSQTPISDVQYMRAMIPHHSSAIMTSKHANIKDPEVKQLSEQIIQSQEREIHQMEQMLQRMK</sequence>
<evidence type="ECO:0000313" key="3">
    <source>
        <dbReference type="EMBL" id="ANH81179.1"/>
    </source>
</evidence>
<evidence type="ECO:0000259" key="2">
    <source>
        <dbReference type="Pfam" id="PF03713"/>
    </source>
</evidence>
<feature type="transmembrane region" description="Helical" evidence="1">
    <location>
        <begin position="9"/>
        <end position="28"/>
    </location>
</feature>
<dbReference type="InterPro" id="IPR012347">
    <property type="entry name" value="Ferritin-like"/>
</dbReference>
<reference evidence="3 4" key="1">
    <citation type="submission" date="2016-05" db="EMBL/GenBank/DDBJ databases">
        <title>Niabella ginsenosidivorans BS26 whole genome sequencing.</title>
        <authorList>
            <person name="Im W.T."/>
            <person name="Siddiqi M.Z."/>
        </authorList>
    </citation>
    <scope>NUCLEOTIDE SEQUENCE [LARGE SCALE GENOMIC DNA]</scope>
    <source>
        <strain evidence="3 4">BS26</strain>
    </source>
</reference>
<dbReference type="Gene3D" id="1.20.1260.10">
    <property type="match status" value="1"/>
</dbReference>
<evidence type="ECO:0000313" key="4">
    <source>
        <dbReference type="Proteomes" id="UP000077667"/>
    </source>
</evidence>
<dbReference type="EMBL" id="CP015772">
    <property type="protein sequence ID" value="ANH81179.1"/>
    <property type="molecule type" value="Genomic_DNA"/>
</dbReference>
<name>A0A1A9I296_9BACT</name>
<evidence type="ECO:0000256" key="1">
    <source>
        <dbReference type="SAM" id="Phobius"/>
    </source>
</evidence>
<feature type="domain" description="DUF305" evidence="2">
    <location>
        <begin position="83"/>
        <end position="145"/>
    </location>
</feature>
<keyword evidence="1" id="KW-1133">Transmembrane helix</keyword>
<keyword evidence="1" id="KW-0812">Transmembrane</keyword>
<dbReference type="Proteomes" id="UP000077667">
    <property type="component" value="Chromosome"/>
</dbReference>
<dbReference type="Pfam" id="PF03713">
    <property type="entry name" value="DUF305"/>
    <property type="match status" value="1"/>
</dbReference>
<accession>A0A1A9I296</accession>